<dbReference type="InterPro" id="IPR039425">
    <property type="entry name" value="RNA_pol_sigma-70-like"/>
</dbReference>
<dbReference type="InterPro" id="IPR013325">
    <property type="entry name" value="RNA_pol_sigma_r2"/>
</dbReference>
<evidence type="ECO:0000256" key="5">
    <source>
        <dbReference type="ARBA" id="ARBA00023163"/>
    </source>
</evidence>
<dbReference type="GO" id="GO:0003677">
    <property type="term" value="F:DNA binding"/>
    <property type="evidence" value="ECO:0007669"/>
    <property type="project" value="UniProtKB-KW"/>
</dbReference>
<evidence type="ECO:0000313" key="8">
    <source>
        <dbReference type="EMBL" id="VFU07335.1"/>
    </source>
</evidence>
<feature type="domain" description="RNA polymerase sigma-70 region 2" evidence="6">
    <location>
        <begin position="39"/>
        <end position="106"/>
    </location>
</feature>
<evidence type="ECO:0000259" key="6">
    <source>
        <dbReference type="Pfam" id="PF04542"/>
    </source>
</evidence>
<dbReference type="Gene3D" id="1.10.1740.10">
    <property type="match status" value="1"/>
</dbReference>
<keyword evidence="5" id="KW-0804">Transcription</keyword>
<dbReference type="InterPro" id="IPR013249">
    <property type="entry name" value="RNA_pol_sigma70_r4_t2"/>
</dbReference>
<dbReference type="PANTHER" id="PTHR43133:SF58">
    <property type="entry name" value="ECF RNA POLYMERASE SIGMA FACTOR SIGD"/>
    <property type="match status" value="1"/>
</dbReference>
<dbReference type="Gene3D" id="1.10.10.10">
    <property type="entry name" value="Winged helix-like DNA-binding domain superfamily/Winged helix DNA-binding domain"/>
    <property type="match status" value="1"/>
</dbReference>
<dbReference type="Pfam" id="PF08281">
    <property type="entry name" value="Sigma70_r4_2"/>
    <property type="match status" value="1"/>
</dbReference>
<dbReference type="Pfam" id="PF04542">
    <property type="entry name" value="Sigma70_r2"/>
    <property type="match status" value="1"/>
</dbReference>
<dbReference type="Proteomes" id="UP000294360">
    <property type="component" value="Chromosome"/>
</dbReference>
<name>A0A4U8YZL2_METTU</name>
<dbReference type="PANTHER" id="PTHR43133">
    <property type="entry name" value="RNA POLYMERASE ECF-TYPE SIGMA FACTO"/>
    <property type="match status" value="1"/>
</dbReference>
<dbReference type="OrthoDB" id="7041663at2"/>
<evidence type="ECO:0000256" key="2">
    <source>
        <dbReference type="ARBA" id="ARBA00023015"/>
    </source>
</evidence>
<dbReference type="InterPro" id="IPR007627">
    <property type="entry name" value="RNA_pol_sigma70_r2"/>
</dbReference>
<dbReference type="InterPro" id="IPR013324">
    <property type="entry name" value="RNA_pol_sigma_r3/r4-like"/>
</dbReference>
<dbReference type="SUPFAM" id="SSF88659">
    <property type="entry name" value="Sigma3 and sigma4 domains of RNA polymerase sigma factors"/>
    <property type="match status" value="1"/>
</dbReference>
<dbReference type="SUPFAM" id="SSF88946">
    <property type="entry name" value="Sigma2 domain of RNA polymerase sigma factors"/>
    <property type="match status" value="1"/>
</dbReference>
<evidence type="ECO:0000259" key="7">
    <source>
        <dbReference type="Pfam" id="PF08281"/>
    </source>
</evidence>
<keyword evidence="3" id="KW-0731">Sigma factor</keyword>
<proteinExistence type="inferred from homology"/>
<dbReference type="InterPro" id="IPR036388">
    <property type="entry name" value="WH-like_DNA-bd_sf"/>
</dbReference>
<dbReference type="GO" id="GO:0006352">
    <property type="term" value="P:DNA-templated transcription initiation"/>
    <property type="evidence" value="ECO:0007669"/>
    <property type="project" value="InterPro"/>
</dbReference>
<evidence type="ECO:0000313" key="9">
    <source>
        <dbReference type="Proteomes" id="UP000294360"/>
    </source>
</evidence>
<accession>A0A4U8YZL2</accession>
<reference evidence="8 9" key="1">
    <citation type="submission" date="2019-03" db="EMBL/GenBank/DDBJ databases">
        <authorList>
            <person name="Kox A.R. M."/>
        </authorList>
    </citation>
    <scope>NUCLEOTIDE SEQUENCE [LARGE SCALE GENOMIC DNA]</scope>
    <source>
        <strain evidence="8">MTUNDRAET4 annotated genome</strain>
    </source>
</reference>
<sequence length="191" mass="21077">MNDGARVRVEDREKEWARLMRASNAGDAAAYRRLLLELTPALRAFARKGVVRAGAAIAEAEDVVQETLLAVHLKRQTWDQDAPLSPWLFAIARHKLIDALRRRGRRIELSIDDFAEVLPGVRDDSESIVSDVSRHLDGLPPGQRNVVRCIAVEGASIDEAATRLSMSNGAVRVALHRGLAALAAKFRRVES</sequence>
<gene>
    <name evidence="8" type="primary">sigF</name>
    <name evidence="8" type="ORF">MTUNDRAET4_0442</name>
</gene>
<evidence type="ECO:0000256" key="1">
    <source>
        <dbReference type="ARBA" id="ARBA00010641"/>
    </source>
</evidence>
<dbReference type="GO" id="GO:0016987">
    <property type="term" value="F:sigma factor activity"/>
    <property type="evidence" value="ECO:0007669"/>
    <property type="project" value="UniProtKB-KW"/>
</dbReference>
<keyword evidence="4" id="KW-0238">DNA-binding</keyword>
<evidence type="ECO:0000256" key="4">
    <source>
        <dbReference type="ARBA" id="ARBA00023125"/>
    </source>
</evidence>
<dbReference type="KEGG" id="mtun:MTUNDRAET4_0442"/>
<organism evidence="8 9">
    <name type="scientific">Methylocella tundrae</name>
    <dbReference type="NCBI Taxonomy" id="227605"/>
    <lineage>
        <taxon>Bacteria</taxon>
        <taxon>Pseudomonadati</taxon>
        <taxon>Pseudomonadota</taxon>
        <taxon>Alphaproteobacteria</taxon>
        <taxon>Hyphomicrobiales</taxon>
        <taxon>Beijerinckiaceae</taxon>
        <taxon>Methylocella</taxon>
    </lineage>
</organism>
<dbReference type="NCBIfam" id="NF009165">
    <property type="entry name" value="PRK12512.1"/>
    <property type="match status" value="1"/>
</dbReference>
<dbReference type="NCBIfam" id="TIGR02937">
    <property type="entry name" value="sigma70-ECF"/>
    <property type="match status" value="1"/>
</dbReference>
<dbReference type="NCBIfam" id="NF009191">
    <property type="entry name" value="PRK12539.1"/>
    <property type="match status" value="1"/>
</dbReference>
<dbReference type="RefSeq" id="WP_134486407.1">
    <property type="nucleotide sequence ID" value="NZ_CP139089.1"/>
</dbReference>
<feature type="domain" description="RNA polymerase sigma factor 70 region 4 type 2" evidence="7">
    <location>
        <begin position="136"/>
        <end position="182"/>
    </location>
</feature>
<protein>
    <submittedName>
        <fullName evidence="8">ECF RNA polymerase sigma factor SigF</fullName>
    </submittedName>
</protein>
<keyword evidence="2" id="KW-0805">Transcription regulation</keyword>
<comment type="similarity">
    <text evidence="1">Belongs to the sigma-70 factor family. ECF subfamily.</text>
</comment>
<evidence type="ECO:0000256" key="3">
    <source>
        <dbReference type="ARBA" id="ARBA00023082"/>
    </source>
</evidence>
<dbReference type="EMBL" id="LR536450">
    <property type="protein sequence ID" value="VFU07335.1"/>
    <property type="molecule type" value="Genomic_DNA"/>
</dbReference>
<dbReference type="AlphaFoldDB" id="A0A4U8YZL2"/>
<dbReference type="InterPro" id="IPR014284">
    <property type="entry name" value="RNA_pol_sigma-70_dom"/>
</dbReference>